<sequence length="97" mass="9968">MALKSAALAILLVVSLIFADHVKCQPLVRSEGQELAGNGSGYGSGGEVSPNSDCNEGALYHGPCLELICAAACLLQMNRGGHCKGGFFGACMCFVCN</sequence>
<feature type="chain" id="PRO_5020589798" description="Knottin scorpion toxin-like domain-containing protein" evidence="1">
    <location>
        <begin position="25"/>
        <end position="97"/>
    </location>
</feature>
<keyword evidence="1" id="KW-0732">Signal</keyword>
<reference evidence="2" key="1">
    <citation type="submission" date="2019-03" db="EMBL/GenBank/DDBJ databases">
        <title>WGS assembly of Setaria viridis.</title>
        <authorList>
            <person name="Huang P."/>
            <person name="Jenkins J."/>
            <person name="Grimwood J."/>
            <person name="Barry K."/>
            <person name="Healey A."/>
            <person name="Mamidi S."/>
            <person name="Sreedasyam A."/>
            <person name="Shu S."/>
            <person name="Feldman M."/>
            <person name="Wu J."/>
            <person name="Yu Y."/>
            <person name="Chen C."/>
            <person name="Johnson J."/>
            <person name="Rokhsar D."/>
            <person name="Baxter I."/>
            <person name="Schmutz J."/>
            <person name="Brutnell T."/>
            <person name="Kellogg E."/>
        </authorList>
    </citation>
    <scope>NUCLEOTIDE SEQUENCE [LARGE SCALE GENOMIC DNA]</scope>
</reference>
<feature type="signal peptide" evidence="1">
    <location>
        <begin position="1"/>
        <end position="24"/>
    </location>
</feature>
<dbReference type="EMBL" id="CM016558">
    <property type="protein sequence ID" value="TKW03932.1"/>
    <property type="molecule type" value="Genomic_DNA"/>
</dbReference>
<organism evidence="2 3">
    <name type="scientific">Setaria viridis</name>
    <name type="common">Green bristlegrass</name>
    <name type="synonym">Setaria italica subsp. viridis</name>
    <dbReference type="NCBI Taxonomy" id="4556"/>
    <lineage>
        <taxon>Eukaryota</taxon>
        <taxon>Viridiplantae</taxon>
        <taxon>Streptophyta</taxon>
        <taxon>Embryophyta</taxon>
        <taxon>Tracheophyta</taxon>
        <taxon>Spermatophyta</taxon>
        <taxon>Magnoliopsida</taxon>
        <taxon>Liliopsida</taxon>
        <taxon>Poales</taxon>
        <taxon>Poaceae</taxon>
        <taxon>PACMAD clade</taxon>
        <taxon>Panicoideae</taxon>
        <taxon>Panicodae</taxon>
        <taxon>Paniceae</taxon>
        <taxon>Cenchrinae</taxon>
        <taxon>Setaria</taxon>
    </lineage>
</organism>
<keyword evidence="3" id="KW-1185">Reference proteome</keyword>
<dbReference type="AlphaFoldDB" id="A0A4U6TPU9"/>
<dbReference type="Proteomes" id="UP000298652">
    <property type="component" value="Chromosome 7"/>
</dbReference>
<protein>
    <recommendedName>
        <fullName evidence="4">Knottin scorpion toxin-like domain-containing protein</fullName>
    </recommendedName>
</protein>
<evidence type="ECO:0000313" key="2">
    <source>
        <dbReference type="EMBL" id="TKW03932.1"/>
    </source>
</evidence>
<name>A0A4U6TPU9_SETVI</name>
<gene>
    <name evidence="2" type="ORF">SEVIR_7G075900v2</name>
</gene>
<dbReference type="Gramene" id="TKW03932">
    <property type="protein sequence ID" value="TKW03932"/>
    <property type="gene ID" value="SEVIR_7G075900v2"/>
</dbReference>
<evidence type="ECO:0008006" key="4">
    <source>
        <dbReference type="Google" id="ProtNLM"/>
    </source>
</evidence>
<evidence type="ECO:0000256" key="1">
    <source>
        <dbReference type="SAM" id="SignalP"/>
    </source>
</evidence>
<accession>A0A4U6TPU9</accession>
<dbReference type="OMA" id="CNEGALY"/>
<proteinExistence type="predicted"/>
<evidence type="ECO:0000313" key="3">
    <source>
        <dbReference type="Proteomes" id="UP000298652"/>
    </source>
</evidence>